<dbReference type="InterPro" id="IPR013094">
    <property type="entry name" value="AB_hydrolase_3"/>
</dbReference>
<dbReference type="PANTHER" id="PTHR48081:SF8">
    <property type="entry name" value="ALPHA_BETA HYDROLASE FOLD-3 DOMAIN-CONTAINING PROTEIN-RELATED"/>
    <property type="match status" value="1"/>
</dbReference>
<name>A0A1I1Q9C1_9ACTN</name>
<dbReference type="InterPro" id="IPR029058">
    <property type="entry name" value="AB_hydrolase_fold"/>
</dbReference>
<dbReference type="Gene3D" id="3.40.50.1820">
    <property type="entry name" value="alpha/beta hydrolase"/>
    <property type="match status" value="1"/>
</dbReference>
<feature type="domain" description="Alpha/beta hydrolase fold-3" evidence="2">
    <location>
        <begin position="84"/>
        <end position="282"/>
    </location>
</feature>
<dbReference type="RefSeq" id="WP_091559254.1">
    <property type="nucleotide sequence ID" value="NZ_BNAC01000001.1"/>
</dbReference>
<evidence type="ECO:0000313" key="3">
    <source>
        <dbReference type="EMBL" id="SFD15823.1"/>
    </source>
</evidence>
<dbReference type="PANTHER" id="PTHR48081">
    <property type="entry name" value="AB HYDROLASE SUPERFAMILY PROTEIN C4A8.06C"/>
    <property type="match status" value="1"/>
</dbReference>
<dbReference type="GO" id="GO:0016787">
    <property type="term" value="F:hydrolase activity"/>
    <property type="evidence" value="ECO:0007669"/>
    <property type="project" value="UniProtKB-KW"/>
</dbReference>
<dbReference type="EMBL" id="FOMD01000003">
    <property type="protein sequence ID" value="SFD15823.1"/>
    <property type="molecule type" value="Genomic_DNA"/>
</dbReference>
<dbReference type="STRING" id="1225127.SAMN05661030_2555"/>
<organism evidence="3 4">
    <name type="scientific">Klenkia taihuensis</name>
    <dbReference type="NCBI Taxonomy" id="1225127"/>
    <lineage>
        <taxon>Bacteria</taxon>
        <taxon>Bacillati</taxon>
        <taxon>Actinomycetota</taxon>
        <taxon>Actinomycetes</taxon>
        <taxon>Geodermatophilales</taxon>
        <taxon>Geodermatophilaceae</taxon>
        <taxon>Klenkia</taxon>
    </lineage>
</organism>
<gene>
    <name evidence="3" type="ORF">SAMN05661030_2555</name>
</gene>
<dbReference type="AlphaFoldDB" id="A0A1I1Q9C1"/>
<evidence type="ECO:0000259" key="2">
    <source>
        <dbReference type="Pfam" id="PF07859"/>
    </source>
</evidence>
<sequence length="308" mass="32743">MTRASETFDTDVAAAMAASAFTARGAVDMTDRGFITAARARGPVPDSVEGVDISETTLPASDGHQVTVRVYRPTTPHPNRPAYVLFHGGGWSFGSLETEHPRCVELTRRCGAVGVGVDFRMAPDVPAETILDDCWSAVRWTAAREDVDPTRVVVTGSSAGGALALSMAQIGRDRGDVVPALALALYPNTDDREHPSRIAPAFPVITGAQVAQVVANVRQGRTDDPAYVFPNRTADLAGLCPTFLVVAGNDPLRDEALEYARRLVDADVPVELHLLPGVPHAFDGIAPQGRMTRTAYDLMCAAVDRAVG</sequence>
<keyword evidence="4" id="KW-1185">Reference proteome</keyword>
<dbReference type="InterPro" id="IPR050300">
    <property type="entry name" value="GDXG_lipolytic_enzyme"/>
</dbReference>
<accession>A0A1I1Q9C1</accession>
<dbReference type="OrthoDB" id="128186at2"/>
<dbReference type="Proteomes" id="UP000199022">
    <property type="component" value="Unassembled WGS sequence"/>
</dbReference>
<dbReference type="SUPFAM" id="SSF53474">
    <property type="entry name" value="alpha/beta-Hydrolases"/>
    <property type="match status" value="1"/>
</dbReference>
<proteinExistence type="predicted"/>
<reference evidence="4" key="1">
    <citation type="submission" date="2016-10" db="EMBL/GenBank/DDBJ databases">
        <authorList>
            <person name="Varghese N."/>
            <person name="Submissions S."/>
        </authorList>
    </citation>
    <scope>NUCLEOTIDE SEQUENCE [LARGE SCALE GENOMIC DNA]</scope>
    <source>
        <strain evidence="4">DSM 45962</strain>
    </source>
</reference>
<evidence type="ECO:0000313" key="4">
    <source>
        <dbReference type="Proteomes" id="UP000199022"/>
    </source>
</evidence>
<keyword evidence="1" id="KW-0378">Hydrolase</keyword>
<protein>
    <submittedName>
        <fullName evidence="3">Acetyl esterase/lipase</fullName>
    </submittedName>
</protein>
<evidence type="ECO:0000256" key="1">
    <source>
        <dbReference type="ARBA" id="ARBA00022801"/>
    </source>
</evidence>
<dbReference type="Pfam" id="PF07859">
    <property type="entry name" value="Abhydrolase_3"/>
    <property type="match status" value="1"/>
</dbReference>